<reference evidence="5 6" key="1">
    <citation type="submission" date="2016-02" db="EMBL/GenBank/DDBJ databases">
        <title>Complete genome sequence and transcriptome regulation of the pentose utilising yeast Sugiyamaella lignohabitans.</title>
        <authorList>
            <person name="Bellasio M."/>
            <person name="Peymann A."/>
            <person name="Valli M."/>
            <person name="Sipitzky M."/>
            <person name="Graf A."/>
            <person name="Sauer M."/>
            <person name="Marx H."/>
            <person name="Mattanovich D."/>
        </authorList>
    </citation>
    <scope>NUCLEOTIDE SEQUENCE [LARGE SCALE GENOMIC DNA]</scope>
    <source>
        <strain evidence="5 6">CBS 10342</strain>
    </source>
</reference>
<dbReference type="EMBL" id="CP014501">
    <property type="protein sequence ID" value="ANB12814.1"/>
    <property type="molecule type" value="Genomic_DNA"/>
</dbReference>
<dbReference type="SUPFAM" id="SSF57798">
    <property type="entry name" value="Casein kinase II beta subunit"/>
    <property type="match status" value="1"/>
</dbReference>
<gene>
    <name evidence="5" type="primary">CKB2</name>
    <name evidence="5" type="ORF">AWJ20_1086</name>
</gene>
<dbReference type="SMART" id="SM01085">
    <property type="entry name" value="CK_II_beta"/>
    <property type="match status" value="1"/>
</dbReference>
<feature type="compositionally biased region" description="Low complexity" evidence="4">
    <location>
        <begin position="123"/>
        <end position="140"/>
    </location>
</feature>
<dbReference type="GeneID" id="30032849"/>
<dbReference type="GO" id="GO:0030291">
    <property type="term" value="F:protein serine/threonine kinase inhibitor activity"/>
    <property type="evidence" value="ECO:0007669"/>
    <property type="project" value="UniProtKB-ARBA"/>
</dbReference>
<dbReference type="InterPro" id="IPR000704">
    <property type="entry name" value="Casein_kinase_II_reg-sub"/>
</dbReference>
<evidence type="ECO:0000313" key="5">
    <source>
        <dbReference type="EMBL" id="ANB12814.1"/>
    </source>
</evidence>
<protein>
    <recommendedName>
        <fullName evidence="3">Casein kinase II subunit beta</fullName>
        <shortName evidence="3">CK II beta</shortName>
    </recommendedName>
</protein>
<proteinExistence type="inferred from homology"/>
<dbReference type="InterPro" id="IPR035991">
    <property type="entry name" value="Casein_kinase_II_beta-like"/>
</dbReference>
<dbReference type="GO" id="GO:0005956">
    <property type="term" value="C:protein kinase CK2 complex"/>
    <property type="evidence" value="ECO:0007669"/>
    <property type="project" value="UniProtKB-UniRule"/>
</dbReference>
<dbReference type="PANTHER" id="PTHR11740:SF39">
    <property type="entry name" value="CASEIN KINASE II SUBUNIT BETA"/>
    <property type="match status" value="1"/>
</dbReference>
<keyword evidence="5" id="KW-0808">Transferase</keyword>
<name>A0A167DE65_9ASCO</name>
<dbReference type="PRINTS" id="PR00472">
    <property type="entry name" value="CASNKINASEII"/>
</dbReference>
<evidence type="ECO:0000313" key="6">
    <source>
        <dbReference type="Proteomes" id="UP000189580"/>
    </source>
</evidence>
<comment type="function">
    <text evidence="2 3">Regulatory subunit of casein kinase II/CK2. As part of the kinase complex regulates the basal catalytic activity of the alpha subunit a constitutively active serine/threonine-protein kinase that phosphorylates a large number of substrates containing acidic residues C-terminal to the phosphorylated serine or threonine.</text>
</comment>
<comment type="subunit">
    <text evidence="3">Tetramer of two alpha and two beta subunits.</text>
</comment>
<organism evidence="5 6">
    <name type="scientific">Sugiyamaella lignohabitans</name>
    <dbReference type="NCBI Taxonomy" id="796027"/>
    <lineage>
        <taxon>Eukaryota</taxon>
        <taxon>Fungi</taxon>
        <taxon>Dikarya</taxon>
        <taxon>Ascomycota</taxon>
        <taxon>Saccharomycotina</taxon>
        <taxon>Dipodascomycetes</taxon>
        <taxon>Dipodascales</taxon>
        <taxon>Trichomonascaceae</taxon>
        <taxon>Sugiyamaella</taxon>
    </lineage>
</organism>
<keyword evidence="6" id="KW-1185">Reference proteome</keyword>
<evidence type="ECO:0000256" key="1">
    <source>
        <dbReference type="ARBA" id="ARBA00006941"/>
    </source>
</evidence>
<comment type="similarity">
    <text evidence="1 3">Belongs to the casein kinase 2 subunit beta family.</text>
</comment>
<sequence length="140" mass="16065">MLEKYKNCDFGRCPRVHCHLHALLPIGLHDMPRQSTVKLYCPKCEDIYNPKSSRHSSIDGAYFGSSFPGMLFQVYPQLAPSKSSERYVPKIFGFKIHESAKLARWQDKQRMLMEERLKDDSSTHNPTNTTNNNGSVTKTT</sequence>
<feature type="region of interest" description="Disordered" evidence="4">
    <location>
        <begin position="117"/>
        <end position="140"/>
    </location>
</feature>
<evidence type="ECO:0000256" key="2">
    <source>
        <dbReference type="ARBA" id="ARBA00045899"/>
    </source>
</evidence>
<dbReference type="FunFam" id="2.20.25.20:FF:000001">
    <property type="entry name" value="Casein kinase II subunit beta"/>
    <property type="match status" value="1"/>
</dbReference>
<dbReference type="Proteomes" id="UP000189580">
    <property type="component" value="Chromosome a"/>
</dbReference>
<dbReference type="GO" id="GO:0005737">
    <property type="term" value="C:cytoplasm"/>
    <property type="evidence" value="ECO:0007669"/>
    <property type="project" value="TreeGrafter"/>
</dbReference>
<dbReference type="Pfam" id="PF01214">
    <property type="entry name" value="CK_II_beta"/>
    <property type="match status" value="1"/>
</dbReference>
<evidence type="ECO:0000256" key="4">
    <source>
        <dbReference type="SAM" id="MobiDB-lite"/>
    </source>
</evidence>
<dbReference type="AlphaFoldDB" id="A0A167DE65"/>
<dbReference type="PANTHER" id="PTHR11740">
    <property type="entry name" value="CASEIN KINASE II SUBUNIT BETA"/>
    <property type="match status" value="1"/>
</dbReference>
<dbReference type="GO" id="GO:0006359">
    <property type="term" value="P:regulation of transcription by RNA polymerase III"/>
    <property type="evidence" value="ECO:0007669"/>
    <property type="project" value="TreeGrafter"/>
</dbReference>
<dbReference type="PROSITE" id="PS01101">
    <property type="entry name" value="CK2_BETA"/>
    <property type="match status" value="1"/>
</dbReference>
<dbReference type="GO" id="GO:0016301">
    <property type="term" value="F:kinase activity"/>
    <property type="evidence" value="ECO:0007669"/>
    <property type="project" value="UniProtKB-KW"/>
</dbReference>
<dbReference type="RefSeq" id="XP_018735291.1">
    <property type="nucleotide sequence ID" value="XM_018877938.1"/>
</dbReference>
<accession>A0A167DE65</accession>
<evidence type="ECO:0000256" key="3">
    <source>
        <dbReference type="RuleBase" id="RU361268"/>
    </source>
</evidence>
<dbReference type="KEGG" id="slb:AWJ20_1086"/>
<dbReference type="OrthoDB" id="3971593at2759"/>
<dbReference type="Gene3D" id="2.20.25.20">
    <property type="match status" value="1"/>
</dbReference>
<keyword evidence="5" id="KW-0418">Kinase</keyword>
<dbReference type="GO" id="GO:0034456">
    <property type="term" value="C:UTP-C complex"/>
    <property type="evidence" value="ECO:0007669"/>
    <property type="project" value="TreeGrafter"/>
</dbReference>